<dbReference type="Proteomes" id="UP001241603">
    <property type="component" value="Unassembled WGS sequence"/>
</dbReference>
<accession>A0ABU0HAJ4</accession>
<name>A0ABU0HAJ4_9HYPH</name>
<gene>
    <name evidence="1" type="ORF">QO014_003185</name>
</gene>
<reference evidence="1 2" key="1">
    <citation type="submission" date="2023-07" db="EMBL/GenBank/DDBJ databases">
        <title>Genomic Encyclopedia of Type Strains, Phase IV (KMG-IV): sequencing the most valuable type-strain genomes for metagenomic binning, comparative biology and taxonomic classification.</title>
        <authorList>
            <person name="Goeker M."/>
        </authorList>
    </citation>
    <scope>NUCLEOTIDE SEQUENCE [LARGE SCALE GENOMIC DNA]</scope>
    <source>
        <strain evidence="1 2">B6-8</strain>
    </source>
</reference>
<keyword evidence="2" id="KW-1185">Reference proteome</keyword>
<proteinExistence type="predicted"/>
<evidence type="ECO:0000313" key="1">
    <source>
        <dbReference type="EMBL" id="MDQ0438790.1"/>
    </source>
</evidence>
<sequence length="92" mass="10355">MRRRFRRIEHIEGIPGTVPDRLASIVLPPLLGGGVPFWSGSDWFDSPSSVIDRLAKLDAQRDETARQSEPRRVVKFELLKDEPAAAEKSEAE</sequence>
<organism evidence="1 2">
    <name type="scientific">Kaistia dalseonensis</name>
    <dbReference type="NCBI Taxonomy" id="410840"/>
    <lineage>
        <taxon>Bacteria</taxon>
        <taxon>Pseudomonadati</taxon>
        <taxon>Pseudomonadota</taxon>
        <taxon>Alphaproteobacteria</taxon>
        <taxon>Hyphomicrobiales</taxon>
        <taxon>Kaistiaceae</taxon>
        <taxon>Kaistia</taxon>
    </lineage>
</organism>
<protein>
    <submittedName>
        <fullName evidence="1">Uncharacterized protein</fullName>
    </submittedName>
</protein>
<dbReference type="RefSeq" id="WP_266349679.1">
    <property type="nucleotide sequence ID" value="NZ_JAPKNG010000004.1"/>
</dbReference>
<evidence type="ECO:0000313" key="2">
    <source>
        <dbReference type="Proteomes" id="UP001241603"/>
    </source>
</evidence>
<comment type="caution">
    <text evidence="1">The sequence shown here is derived from an EMBL/GenBank/DDBJ whole genome shotgun (WGS) entry which is preliminary data.</text>
</comment>
<dbReference type="EMBL" id="JAUSVO010000004">
    <property type="protein sequence ID" value="MDQ0438790.1"/>
    <property type="molecule type" value="Genomic_DNA"/>
</dbReference>